<keyword evidence="3 7" id="KW-0479">Metal-binding</keyword>
<dbReference type="FunFam" id="1.10.630.10:FF:000018">
    <property type="entry name" value="Cytochrome P450 monooxygenase"/>
    <property type="match status" value="1"/>
</dbReference>
<dbReference type="PRINTS" id="PR00359">
    <property type="entry name" value="BP450"/>
</dbReference>
<protein>
    <submittedName>
        <fullName evidence="9">Cytochrome P450</fullName>
    </submittedName>
</protein>
<comment type="caution">
    <text evidence="9">The sequence shown here is derived from an EMBL/GenBank/DDBJ whole genome shotgun (WGS) entry which is preliminary data.</text>
</comment>
<evidence type="ECO:0000256" key="5">
    <source>
        <dbReference type="ARBA" id="ARBA00023004"/>
    </source>
</evidence>
<evidence type="ECO:0000256" key="2">
    <source>
        <dbReference type="ARBA" id="ARBA00022617"/>
    </source>
</evidence>
<dbReference type="EMBL" id="BMMX01000009">
    <property type="protein sequence ID" value="GGK91118.1"/>
    <property type="molecule type" value="Genomic_DNA"/>
</dbReference>
<dbReference type="RefSeq" id="WP_189079451.1">
    <property type="nucleotide sequence ID" value="NZ_BMMX01000009.1"/>
</dbReference>
<dbReference type="InterPro" id="IPR036396">
    <property type="entry name" value="Cyt_P450_sf"/>
</dbReference>
<evidence type="ECO:0000256" key="7">
    <source>
        <dbReference type="RuleBase" id="RU000461"/>
    </source>
</evidence>
<dbReference type="InterPro" id="IPR017972">
    <property type="entry name" value="Cyt_P450_CS"/>
</dbReference>
<evidence type="ECO:0000313" key="10">
    <source>
        <dbReference type="Proteomes" id="UP000656042"/>
    </source>
</evidence>
<dbReference type="SUPFAM" id="SSF48264">
    <property type="entry name" value="Cytochrome P450"/>
    <property type="match status" value="1"/>
</dbReference>
<dbReference type="GO" id="GO:0016705">
    <property type="term" value="F:oxidoreductase activity, acting on paired donors, with incorporation or reduction of molecular oxygen"/>
    <property type="evidence" value="ECO:0007669"/>
    <property type="project" value="InterPro"/>
</dbReference>
<dbReference type="PRINTS" id="PR00385">
    <property type="entry name" value="P450"/>
</dbReference>
<reference evidence="9" key="2">
    <citation type="submission" date="2020-09" db="EMBL/GenBank/DDBJ databases">
        <authorList>
            <person name="Sun Q."/>
            <person name="Zhou Y."/>
        </authorList>
    </citation>
    <scope>NUCLEOTIDE SEQUENCE</scope>
    <source>
        <strain evidence="9">CGMCC 4.7299</strain>
    </source>
</reference>
<reference evidence="9" key="1">
    <citation type="journal article" date="2014" name="Int. J. Syst. Evol. Microbiol.">
        <title>Complete genome sequence of Corynebacterium casei LMG S-19264T (=DSM 44701T), isolated from a smear-ripened cheese.</title>
        <authorList>
            <consortium name="US DOE Joint Genome Institute (JGI-PGF)"/>
            <person name="Walter F."/>
            <person name="Albersmeier A."/>
            <person name="Kalinowski J."/>
            <person name="Ruckert C."/>
        </authorList>
    </citation>
    <scope>NUCLEOTIDE SEQUENCE</scope>
    <source>
        <strain evidence="9">CGMCC 4.7299</strain>
    </source>
</reference>
<feature type="region of interest" description="Disordered" evidence="8">
    <location>
        <begin position="1"/>
        <end position="26"/>
    </location>
</feature>
<keyword evidence="10" id="KW-1185">Reference proteome</keyword>
<name>A0A8J3FPA0_9ACTN</name>
<evidence type="ECO:0000256" key="3">
    <source>
        <dbReference type="ARBA" id="ARBA00022723"/>
    </source>
</evidence>
<gene>
    <name evidence="9" type="ORF">GCM10012284_26180</name>
</gene>
<dbReference type="AlphaFoldDB" id="A0A8J3FPA0"/>
<dbReference type="PANTHER" id="PTHR46696:SF1">
    <property type="entry name" value="CYTOCHROME P450 YJIB-RELATED"/>
    <property type="match status" value="1"/>
</dbReference>
<evidence type="ECO:0000256" key="4">
    <source>
        <dbReference type="ARBA" id="ARBA00023002"/>
    </source>
</evidence>
<keyword evidence="4 7" id="KW-0560">Oxidoreductase</keyword>
<dbReference type="Pfam" id="PF00067">
    <property type="entry name" value="p450"/>
    <property type="match status" value="1"/>
</dbReference>
<keyword evidence="6 7" id="KW-0503">Monooxygenase</keyword>
<organism evidence="9 10">
    <name type="scientific">Mangrovihabitans endophyticus</name>
    <dbReference type="NCBI Taxonomy" id="1751298"/>
    <lineage>
        <taxon>Bacteria</taxon>
        <taxon>Bacillati</taxon>
        <taxon>Actinomycetota</taxon>
        <taxon>Actinomycetes</taxon>
        <taxon>Micromonosporales</taxon>
        <taxon>Micromonosporaceae</taxon>
        <taxon>Mangrovihabitans</taxon>
    </lineage>
</organism>
<dbReference type="GO" id="GO:0004497">
    <property type="term" value="F:monooxygenase activity"/>
    <property type="evidence" value="ECO:0007669"/>
    <property type="project" value="UniProtKB-KW"/>
</dbReference>
<dbReference type="PROSITE" id="PS00086">
    <property type="entry name" value="CYTOCHROME_P450"/>
    <property type="match status" value="1"/>
</dbReference>
<evidence type="ECO:0000256" key="1">
    <source>
        <dbReference type="ARBA" id="ARBA00010617"/>
    </source>
</evidence>
<evidence type="ECO:0000256" key="6">
    <source>
        <dbReference type="ARBA" id="ARBA00023033"/>
    </source>
</evidence>
<comment type="similarity">
    <text evidence="1 7">Belongs to the cytochrome P450 family.</text>
</comment>
<dbReference type="InterPro" id="IPR002397">
    <property type="entry name" value="Cyt_P450_B"/>
</dbReference>
<keyword evidence="5 7" id="KW-0408">Iron</keyword>
<dbReference type="InterPro" id="IPR001128">
    <property type="entry name" value="Cyt_P450"/>
</dbReference>
<dbReference type="PANTHER" id="PTHR46696">
    <property type="entry name" value="P450, PUTATIVE (EUROFUNG)-RELATED"/>
    <property type="match status" value="1"/>
</dbReference>
<dbReference type="Gene3D" id="1.10.630.10">
    <property type="entry name" value="Cytochrome P450"/>
    <property type="match status" value="1"/>
</dbReference>
<dbReference type="GO" id="GO:0005506">
    <property type="term" value="F:iron ion binding"/>
    <property type="evidence" value="ECO:0007669"/>
    <property type="project" value="InterPro"/>
</dbReference>
<dbReference type="Proteomes" id="UP000656042">
    <property type="component" value="Unassembled WGS sequence"/>
</dbReference>
<sequence length="422" mass="46348">MTSPTEEVPPSALPVRTPGSEDLARYPFRSPPGDPFCLFGPADRAALAAPVVPARLPTGRQVWLFTRYQDAKEILRSDAFSSDVFAPGFPLPMGPPPDTPDWRRGALVWMDGRRHAGQRRLIAGEFVMKSVRRVEHLIAGTVDEVLDVFEAAGPDADLVRHVSLPMPSLTLCDVLGVPRADRDFFQRRGEQMLGWSTPPERALAARAELREHLGSLIRAESAAATRSDTMLGRLVADRLDTGQADIEDLTGLILQLQVAGHETTADMISLSTLLLLRHPEHFAALRTDPASVEPVLEELLRYLTVIRLGTPRLALRDVEVGGHQVRAGDGVFVMLAVADRDRAEFGADAEIFDPGRRAHANLAFGFGPHQCLGQSLARLQLRLLLARVARRFPRLSLASDAPPTANRLPTIVYGLTRLPVRW</sequence>
<accession>A0A8J3FPA0</accession>
<dbReference type="GO" id="GO:0017000">
    <property type="term" value="P:antibiotic biosynthetic process"/>
    <property type="evidence" value="ECO:0007669"/>
    <property type="project" value="UniProtKB-ARBA"/>
</dbReference>
<keyword evidence="2 7" id="KW-0349">Heme</keyword>
<dbReference type="GO" id="GO:0020037">
    <property type="term" value="F:heme binding"/>
    <property type="evidence" value="ECO:0007669"/>
    <property type="project" value="InterPro"/>
</dbReference>
<proteinExistence type="inferred from homology"/>
<evidence type="ECO:0000313" key="9">
    <source>
        <dbReference type="EMBL" id="GGK91118.1"/>
    </source>
</evidence>
<evidence type="ECO:0000256" key="8">
    <source>
        <dbReference type="SAM" id="MobiDB-lite"/>
    </source>
</evidence>